<sequence length="239" mass="26478">MGQTAEQRVQLALEHWVRVRRKQQEKSRAGGHAQGGNRSAVTGAGHLDGLNALIVDEIQSTGASDLEIRTNRKATLPGYYRPSKAWDLLVLQQGCPVLVVEYKSMKGSEGKNLNNRADEIFGMAEDLRQAELNGRLMRNLRRAYVFVMGLTPESLEPVEAQTAFGGADPIFDGRSYFERAVIMCHRMRESGLFHLTWAIGVREDPVSWHESDPDVGWQRFAADLHGAFGGGVPVPPEVP</sequence>
<evidence type="ECO:0000313" key="3">
    <source>
        <dbReference type="Proteomes" id="UP000295431"/>
    </source>
</evidence>
<gene>
    <name evidence="2" type="ORF">E1284_06390</name>
</gene>
<dbReference type="Proteomes" id="UP000295431">
    <property type="component" value="Unassembled WGS sequence"/>
</dbReference>
<organism evidence="2 3">
    <name type="scientific">Actinomadura bangladeshensis</name>
    <dbReference type="NCBI Taxonomy" id="453573"/>
    <lineage>
        <taxon>Bacteria</taxon>
        <taxon>Bacillati</taxon>
        <taxon>Actinomycetota</taxon>
        <taxon>Actinomycetes</taxon>
        <taxon>Streptosporangiales</taxon>
        <taxon>Thermomonosporaceae</taxon>
        <taxon>Actinomadura</taxon>
    </lineage>
</organism>
<protein>
    <submittedName>
        <fullName evidence="2">Restriction endonuclease</fullName>
    </submittedName>
</protein>
<proteinExistence type="predicted"/>
<dbReference type="EMBL" id="SMJW01000019">
    <property type="protein sequence ID" value="TDC18495.1"/>
    <property type="molecule type" value="Genomic_DNA"/>
</dbReference>
<reference evidence="2 3" key="1">
    <citation type="submission" date="2019-03" db="EMBL/GenBank/DDBJ databases">
        <title>Draft genome sequences of novel Actinobacteria.</title>
        <authorList>
            <person name="Sahin N."/>
            <person name="Ay H."/>
            <person name="Saygin H."/>
        </authorList>
    </citation>
    <scope>NUCLEOTIDE SEQUENCE [LARGE SCALE GENOMIC DNA]</scope>
    <source>
        <strain evidence="2 3">DSM 45347</strain>
    </source>
</reference>
<dbReference type="InterPro" id="IPR007636">
    <property type="entry name" value="Restrct_endonuc_II_XhoI"/>
</dbReference>
<dbReference type="RefSeq" id="WP_131938048.1">
    <property type="nucleotide sequence ID" value="NZ_BAAAMX010000003.1"/>
</dbReference>
<dbReference type="OrthoDB" id="3638769at2"/>
<name>A0A4R4P8G2_9ACTN</name>
<keyword evidence="3" id="KW-1185">Reference proteome</keyword>
<keyword evidence="2" id="KW-0378">Hydrolase</keyword>
<evidence type="ECO:0000256" key="1">
    <source>
        <dbReference type="SAM" id="MobiDB-lite"/>
    </source>
</evidence>
<accession>A0A4R4P8G2</accession>
<dbReference type="GO" id="GO:0009307">
    <property type="term" value="P:DNA restriction-modification system"/>
    <property type="evidence" value="ECO:0007669"/>
    <property type="project" value="InterPro"/>
</dbReference>
<dbReference type="Pfam" id="PF04555">
    <property type="entry name" value="XhoI"/>
    <property type="match status" value="1"/>
</dbReference>
<dbReference type="GO" id="GO:0009036">
    <property type="term" value="F:type II site-specific deoxyribonuclease activity"/>
    <property type="evidence" value="ECO:0007669"/>
    <property type="project" value="InterPro"/>
</dbReference>
<comment type="caution">
    <text evidence="2">The sequence shown here is derived from an EMBL/GenBank/DDBJ whole genome shotgun (WGS) entry which is preliminary data.</text>
</comment>
<dbReference type="GO" id="GO:0003677">
    <property type="term" value="F:DNA binding"/>
    <property type="evidence" value="ECO:0007669"/>
    <property type="project" value="InterPro"/>
</dbReference>
<evidence type="ECO:0000313" key="2">
    <source>
        <dbReference type="EMBL" id="TDC18495.1"/>
    </source>
</evidence>
<feature type="region of interest" description="Disordered" evidence="1">
    <location>
        <begin position="22"/>
        <end position="42"/>
    </location>
</feature>
<dbReference type="AlphaFoldDB" id="A0A4R4P8G2"/>
<keyword evidence="2" id="KW-0540">Nuclease</keyword>
<keyword evidence="2" id="KW-0255">Endonuclease</keyword>